<evidence type="ECO:0000256" key="5">
    <source>
        <dbReference type="ARBA" id="ARBA00023136"/>
    </source>
</evidence>
<keyword evidence="3 6" id="KW-0812">Transmembrane</keyword>
<name>A0ABW5P0I0_9DEIO</name>
<dbReference type="Pfam" id="PF00892">
    <property type="entry name" value="EamA"/>
    <property type="match status" value="2"/>
</dbReference>
<comment type="similarity">
    <text evidence="2">Belongs to the EamA transporter family.</text>
</comment>
<evidence type="ECO:0000256" key="4">
    <source>
        <dbReference type="ARBA" id="ARBA00022989"/>
    </source>
</evidence>
<feature type="transmembrane region" description="Helical" evidence="6">
    <location>
        <begin position="141"/>
        <end position="162"/>
    </location>
</feature>
<comment type="subcellular location">
    <subcellularLocation>
        <location evidence="1">Membrane</location>
        <topology evidence="1">Multi-pass membrane protein</topology>
    </subcellularLocation>
</comment>
<dbReference type="EMBL" id="JBHUMK010000012">
    <property type="protein sequence ID" value="MFD2608545.1"/>
    <property type="molecule type" value="Genomic_DNA"/>
</dbReference>
<keyword evidence="5 6" id="KW-0472">Membrane</keyword>
<accession>A0ABW5P0I0</accession>
<feature type="transmembrane region" description="Helical" evidence="6">
    <location>
        <begin position="195"/>
        <end position="214"/>
    </location>
</feature>
<proteinExistence type="inferred from homology"/>
<feature type="domain" description="EamA" evidence="7">
    <location>
        <begin position="81"/>
        <end position="209"/>
    </location>
</feature>
<evidence type="ECO:0000256" key="2">
    <source>
        <dbReference type="ARBA" id="ARBA00007362"/>
    </source>
</evidence>
<keyword evidence="4 6" id="KW-1133">Transmembrane helix</keyword>
<evidence type="ECO:0000259" key="7">
    <source>
        <dbReference type="Pfam" id="PF00892"/>
    </source>
</evidence>
<keyword evidence="9" id="KW-1185">Reference proteome</keyword>
<dbReference type="SUPFAM" id="SSF103481">
    <property type="entry name" value="Multidrug resistance efflux transporter EmrE"/>
    <property type="match status" value="2"/>
</dbReference>
<gene>
    <name evidence="8" type="ORF">ACFSR9_03700</name>
</gene>
<evidence type="ECO:0000256" key="1">
    <source>
        <dbReference type="ARBA" id="ARBA00004141"/>
    </source>
</evidence>
<sequence length="220" mass="22424">MGLATAAYQVCLFAAIQEAGVAVAALIALCTAPVWVALLSAIVFRERLPLAAVILLGIALGGAALLVYQPGAPSGGTRPLIGAAWALGAALSYATLTVVSRVLAPRASPLVSLTAAFSVAAALLLPLALCQGLNLTAVPWSAWGLLMYLGVVTTALGYVVFLRGLRSTPATFASVLTLLEPLVAVVFLGERLLPLNVGGAGILLVSVGGLTRVWNKERGE</sequence>
<protein>
    <submittedName>
        <fullName evidence="8">DMT family transporter</fullName>
    </submittedName>
</protein>
<dbReference type="InterPro" id="IPR037185">
    <property type="entry name" value="EmrE-like"/>
</dbReference>
<comment type="caution">
    <text evidence="8">The sequence shown here is derived from an EMBL/GenBank/DDBJ whole genome shotgun (WGS) entry which is preliminary data.</text>
</comment>
<dbReference type="PANTHER" id="PTHR32322:SF2">
    <property type="entry name" value="EAMA DOMAIN-CONTAINING PROTEIN"/>
    <property type="match status" value="1"/>
</dbReference>
<feature type="transmembrane region" description="Helical" evidence="6">
    <location>
        <begin position="80"/>
        <end position="103"/>
    </location>
</feature>
<dbReference type="RefSeq" id="WP_386843227.1">
    <property type="nucleotide sequence ID" value="NZ_JBHUMK010000012.1"/>
</dbReference>
<feature type="domain" description="EamA" evidence="7">
    <location>
        <begin position="4"/>
        <end position="67"/>
    </location>
</feature>
<evidence type="ECO:0000256" key="6">
    <source>
        <dbReference type="SAM" id="Phobius"/>
    </source>
</evidence>
<evidence type="ECO:0000313" key="8">
    <source>
        <dbReference type="EMBL" id="MFD2608545.1"/>
    </source>
</evidence>
<feature type="transmembrane region" description="Helical" evidence="6">
    <location>
        <begin position="110"/>
        <end position="129"/>
    </location>
</feature>
<evidence type="ECO:0000313" key="9">
    <source>
        <dbReference type="Proteomes" id="UP001597475"/>
    </source>
</evidence>
<evidence type="ECO:0000256" key="3">
    <source>
        <dbReference type="ARBA" id="ARBA00022692"/>
    </source>
</evidence>
<feature type="transmembrane region" description="Helical" evidence="6">
    <location>
        <begin position="20"/>
        <end position="43"/>
    </location>
</feature>
<dbReference type="InterPro" id="IPR000620">
    <property type="entry name" value="EamA_dom"/>
</dbReference>
<dbReference type="PANTHER" id="PTHR32322">
    <property type="entry name" value="INNER MEMBRANE TRANSPORTER"/>
    <property type="match status" value="1"/>
</dbReference>
<dbReference type="InterPro" id="IPR050638">
    <property type="entry name" value="AA-Vitamin_Transporters"/>
</dbReference>
<feature type="transmembrane region" description="Helical" evidence="6">
    <location>
        <begin position="50"/>
        <end position="68"/>
    </location>
</feature>
<dbReference type="Proteomes" id="UP001597475">
    <property type="component" value="Unassembled WGS sequence"/>
</dbReference>
<feature type="transmembrane region" description="Helical" evidence="6">
    <location>
        <begin position="169"/>
        <end position="189"/>
    </location>
</feature>
<reference evidence="9" key="1">
    <citation type="journal article" date="2019" name="Int. J. Syst. Evol. Microbiol.">
        <title>The Global Catalogue of Microorganisms (GCM) 10K type strain sequencing project: providing services to taxonomists for standard genome sequencing and annotation.</title>
        <authorList>
            <consortium name="The Broad Institute Genomics Platform"/>
            <consortium name="The Broad Institute Genome Sequencing Center for Infectious Disease"/>
            <person name="Wu L."/>
            <person name="Ma J."/>
        </authorList>
    </citation>
    <scope>NUCLEOTIDE SEQUENCE [LARGE SCALE GENOMIC DNA]</scope>
    <source>
        <strain evidence="9">KCTC 33842</strain>
    </source>
</reference>
<organism evidence="8 9">
    <name type="scientific">Deinococcus taklimakanensis</name>
    <dbReference type="NCBI Taxonomy" id="536443"/>
    <lineage>
        <taxon>Bacteria</taxon>
        <taxon>Thermotogati</taxon>
        <taxon>Deinococcota</taxon>
        <taxon>Deinococci</taxon>
        <taxon>Deinococcales</taxon>
        <taxon>Deinococcaceae</taxon>
        <taxon>Deinococcus</taxon>
    </lineage>
</organism>